<dbReference type="GO" id="GO:0005737">
    <property type="term" value="C:cytoplasm"/>
    <property type="evidence" value="ECO:0007669"/>
    <property type="project" value="UniProtKB-SubCell"/>
</dbReference>
<comment type="similarity">
    <text evidence="2 10">Belongs to the RNA methyltransferase RsmE family.</text>
</comment>
<dbReference type="GO" id="GO:0070042">
    <property type="term" value="F:rRNA (uridine-N3-)-methyltransferase activity"/>
    <property type="evidence" value="ECO:0007669"/>
    <property type="project" value="TreeGrafter"/>
</dbReference>
<protein>
    <recommendedName>
        <fullName evidence="10">Ribosomal RNA small subunit methyltransferase E</fullName>
        <ecNumber evidence="10">2.1.1.193</ecNumber>
    </recommendedName>
</protein>
<comment type="catalytic activity">
    <reaction evidence="9 10">
        <text>uridine(1498) in 16S rRNA + S-adenosyl-L-methionine = N(3)-methyluridine(1498) in 16S rRNA + S-adenosyl-L-homocysteine + H(+)</text>
        <dbReference type="Rhea" id="RHEA:42920"/>
        <dbReference type="Rhea" id="RHEA-COMP:10283"/>
        <dbReference type="Rhea" id="RHEA-COMP:10284"/>
        <dbReference type="ChEBI" id="CHEBI:15378"/>
        <dbReference type="ChEBI" id="CHEBI:57856"/>
        <dbReference type="ChEBI" id="CHEBI:59789"/>
        <dbReference type="ChEBI" id="CHEBI:65315"/>
        <dbReference type="ChEBI" id="CHEBI:74502"/>
        <dbReference type="EC" id="2.1.1.193"/>
    </reaction>
</comment>
<keyword evidence="7 10" id="KW-0949">S-adenosyl-L-methionine</keyword>
<sequence>MQFIIYQNAGEPQITLKNETYHHLFHSRRTHKSESLFLCNGRDLKLCRYTITEINKKDAKLTLQEIQIISPHNPPKGHLIWAMIEPKNIEKTLPMLNELNLAKVTFFYAQYSQKQFKLDFKRLQRILNHSCEQCGRLIGLEIEIFSNMEEVLQNYPNFAVLDFGGEALVDSLKMPLMIGCEGGFSQKEREILRDKHIFSAPKCNILRSETAALYAASRLI</sequence>
<dbReference type="Pfam" id="PF20260">
    <property type="entry name" value="PUA_4"/>
    <property type="match status" value="1"/>
</dbReference>
<dbReference type="NCBIfam" id="NF008695">
    <property type="entry name" value="PRK11713.3-3"/>
    <property type="match status" value="1"/>
</dbReference>
<keyword evidence="3 10" id="KW-0963">Cytoplasm</keyword>
<dbReference type="InterPro" id="IPR029028">
    <property type="entry name" value="Alpha/beta_knot_MTases"/>
</dbReference>
<dbReference type="PIRSF" id="PIRSF015601">
    <property type="entry name" value="MTase_slr0722"/>
    <property type="match status" value="1"/>
</dbReference>
<evidence type="ECO:0000256" key="10">
    <source>
        <dbReference type="PIRNR" id="PIRNR015601"/>
    </source>
</evidence>
<evidence type="ECO:0000256" key="3">
    <source>
        <dbReference type="ARBA" id="ARBA00022490"/>
    </source>
</evidence>
<dbReference type="CDD" id="cd18084">
    <property type="entry name" value="RsmE-like"/>
    <property type="match status" value="1"/>
</dbReference>
<feature type="domain" description="Ribosomal RNA small subunit methyltransferase E methyltransferase" evidence="11">
    <location>
        <begin position="74"/>
        <end position="219"/>
    </location>
</feature>
<evidence type="ECO:0000256" key="1">
    <source>
        <dbReference type="ARBA" id="ARBA00004496"/>
    </source>
</evidence>
<evidence type="ECO:0000256" key="5">
    <source>
        <dbReference type="ARBA" id="ARBA00022603"/>
    </source>
</evidence>
<dbReference type="SUPFAM" id="SSF75217">
    <property type="entry name" value="alpha/beta knot"/>
    <property type="match status" value="1"/>
</dbReference>
<dbReference type="InterPro" id="IPR015947">
    <property type="entry name" value="PUA-like_sf"/>
</dbReference>
<evidence type="ECO:0000256" key="7">
    <source>
        <dbReference type="ARBA" id="ARBA00022691"/>
    </source>
</evidence>
<evidence type="ECO:0000256" key="2">
    <source>
        <dbReference type="ARBA" id="ARBA00005528"/>
    </source>
</evidence>
<evidence type="ECO:0000313" key="14">
    <source>
        <dbReference type="Proteomes" id="UP000256650"/>
    </source>
</evidence>
<dbReference type="Gene3D" id="3.40.1280.10">
    <property type="match status" value="1"/>
</dbReference>
<evidence type="ECO:0000256" key="8">
    <source>
        <dbReference type="ARBA" id="ARBA00025699"/>
    </source>
</evidence>
<organism evidence="13 14">
    <name type="scientific">Helicobacter ganmani</name>
    <dbReference type="NCBI Taxonomy" id="60246"/>
    <lineage>
        <taxon>Bacteria</taxon>
        <taxon>Pseudomonadati</taxon>
        <taxon>Campylobacterota</taxon>
        <taxon>Epsilonproteobacteria</taxon>
        <taxon>Campylobacterales</taxon>
        <taxon>Helicobacteraceae</taxon>
        <taxon>Helicobacter</taxon>
    </lineage>
</organism>
<dbReference type="InterPro" id="IPR029026">
    <property type="entry name" value="tRNA_m1G_MTases_N"/>
</dbReference>
<dbReference type="RefSeq" id="WP_115552084.1">
    <property type="nucleotide sequence ID" value="NZ_CAONBV010000011.1"/>
</dbReference>
<evidence type="ECO:0000256" key="4">
    <source>
        <dbReference type="ARBA" id="ARBA00022552"/>
    </source>
</evidence>
<evidence type="ECO:0000313" key="13">
    <source>
        <dbReference type="EMBL" id="RDU62023.1"/>
    </source>
</evidence>
<dbReference type="EMBL" id="NXLS01000009">
    <property type="protein sequence ID" value="RDU62023.1"/>
    <property type="molecule type" value="Genomic_DNA"/>
</dbReference>
<comment type="caution">
    <text evidence="13">The sequence shown here is derived from an EMBL/GenBank/DDBJ whole genome shotgun (WGS) entry which is preliminary data.</text>
</comment>
<dbReference type="Pfam" id="PF04452">
    <property type="entry name" value="Methyltrans_RNA"/>
    <property type="match status" value="1"/>
</dbReference>
<dbReference type="Proteomes" id="UP000256650">
    <property type="component" value="Unassembled WGS sequence"/>
</dbReference>
<keyword evidence="6 10" id="KW-0808">Transferase</keyword>
<evidence type="ECO:0000259" key="12">
    <source>
        <dbReference type="Pfam" id="PF20260"/>
    </source>
</evidence>
<keyword evidence="5 10" id="KW-0489">Methyltransferase</keyword>
<evidence type="ECO:0000256" key="6">
    <source>
        <dbReference type="ARBA" id="ARBA00022679"/>
    </source>
</evidence>
<dbReference type="NCBIfam" id="TIGR00046">
    <property type="entry name" value="RsmE family RNA methyltransferase"/>
    <property type="match status" value="1"/>
</dbReference>
<gene>
    <name evidence="13" type="ORF">CQA43_08055</name>
</gene>
<dbReference type="PANTHER" id="PTHR30027">
    <property type="entry name" value="RIBOSOMAL RNA SMALL SUBUNIT METHYLTRANSFERASE E"/>
    <property type="match status" value="1"/>
</dbReference>
<evidence type="ECO:0000259" key="11">
    <source>
        <dbReference type="Pfam" id="PF04452"/>
    </source>
</evidence>
<name>A0A3D8IA19_9HELI</name>
<dbReference type="InterPro" id="IPR046887">
    <property type="entry name" value="RsmE_PUA-like"/>
</dbReference>
<dbReference type="InterPro" id="IPR046886">
    <property type="entry name" value="RsmE_MTase_dom"/>
</dbReference>
<dbReference type="EC" id="2.1.1.193" evidence="10"/>
<dbReference type="InterPro" id="IPR006700">
    <property type="entry name" value="RsmE"/>
</dbReference>
<evidence type="ECO:0000256" key="9">
    <source>
        <dbReference type="ARBA" id="ARBA00047944"/>
    </source>
</evidence>
<feature type="domain" description="Ribosomal RNA small subunit methyltransferase E PUA-like" evidence="12">
    <location>
        <begin position="16"/>
        <end position="63"/>
    </location>
</feature>
<comment type="function">
    <text evidence="8 10">Specifically methylates the N3 position of the uracil ring of uridine 1498 (m3U1498) in 16S rRNA. Acts on the fully assembled 30S ribosomal subunit.</text>
</comment>
<keyword evidence="14" id="KW-1185">Reference proteome</keyword>
<comment type="subcellular location">
    <subcellularLocation>
        <location evidence="1 10">Cytoplasm</location>
    </subcellularLocation>
</comment>
<dbReference type="SUPFAM" id="SSF88697">
    <property type="entry name" value="PUA domain-like"/>
    <property type="match status" value="1"/>
</dbReference>
<dbReference type="GO" id="GO:0070475">
    <property type="term" value="P:rRNA base methylation"/>
    <property type="evidence" value="ECO:0007669"/>
    <property type="project" value="TreeGrafter"/>
</dbReference>
<dbReference type="GeneID" id="82536233"/>
<accession>A0A3D8IA19</accession>
<dbReference type="OrthoDB" id="9815641at2"/>
<proteinExistence type="inferred from homology"/>
<dbReference type="PANTHER" id="PTHR30027:SF3">
    <property type="entry name" value="16S RRNA (URACIL(1498)-N(3))-METHYLTRANSFERASE"/>
    <property type="match status" value="1"/>
</dbReference>
<keyword evidence="4 10" id="KW-0698">rRNA processing</keyword>
<reference evidence="13 14" key="1">
    <citation type="submission" date="2018-04" db="EMBL/GenBank/DDBJ databases">
        <title>Novel Campyloabacter and Helicobacter Species and Strains.</title>
        <authorList>
            <person name="Mannion A.J."/>
            <person name="Shen Z."/>
            <person name="Fox J.G."/>
        </authorList>
    </citation>
    <scope>NUCLEOTIDE SEQUENCE [LARGE SCALE GENOMIC DNA]</scope>
    <source>
        <strain evidence="13 14">MIT 99-5101</strain>
    </source>
</reference>
<dbReference type="AlphaFoldDB" id="A0A3D8IA19"/>